<name>A0A7W9GCS6_9ACTN</name>
<evidence type="ECO:0000256" key="1">
    <source>
        <dbReference type="SAM" id="Phobius"/>
    </source>
</evidence>
<organism evidence="2 3">
    <name type="scientific">Nonomuraea jabiensis</name>
    <dbReference type="NCBI Taxonomy" id="882448"/>
    <lineage>
        <taxon>Bacteria</taxon>
        <taxon>Bacillati</taxon>
        <taxon>Actinomycetota</taxon>
        <taxon>Actinomycetes</taxon>
        <taxon>Streptosporangiales</taxon>
        <taxon>Streptosporangiaceae</taxon>
        <taxon>Nonomuraea</taxon>
    </lineage>
</organism>
<dbReference type="AlphaFoldDB" id="A0A7W9GCS6"/>
<evidence type="ECO:0000313" key="2">
    <source>
        <dbReference type="EMBL" id="MBB5781313.1"/>
    </source>
</evidence>
<feature type="transmembrane region" description="Helical" evidence="1">
    <location>
        <begin position="64"/>
        <end position="84"/>
    </location>
</feature>
<feature type="transmembrane region" description="Helical" evidence="1">
    <location>
        <begin position="21"/>
        <end position="44"/>
    </location>
</feature>
<keyword evidence="1" id="KW-1133">Transmembrane helix</keyword>
<dbReference type="RefSeq" id="WP_185074635.1">
    <property type="nucleotide sequence ID" value="NZ_JACHMB010000001.1"/>
</dbReference>
<feature type="transmembrane region" description="Helical" evidence="1">
    <location>
        <begin position="91"/>
        <end position="111"/>
    </location>
</feature>
<accession>A0A7W9GCS6</accession>
<reference evidence="2 3" key="1">
    <citation type="submission" date="2020-08" db="EMBL/GenBank/DDBJ databases">
        <title>Sequencing the genomes of 1000 actinobacteria strains.</title>
        <authorList>
            <person name="Klenk H.-P."/>
        </authorList>
    </citation>
    <scope>NUCLEOTIDE SEQUENCE [LARGE SCALE GENOMIC DNA]</scope>
    <source>
        <strain evidence="2 3">DSM 45507</strain>
    </source>
</reference>
<gene>
    <name evidence="2" type="ORF">HD596_008069</name>
</gene>
<dbReference type="Proteomes" id="UP000579153">
    <property type="component" value="Unassembled WGS sequence"/>
</dbReference>
<proteinExistence type="predicted"/>
<dbReference type="EMBL" id="JACHMB010000001">
    <property type="protein sequence ID" value="MBB5781313.1"/>
    <property type="molecule type" value="Genomic_DNA"/>
</dbReference>
<sequence>MFVGHFGLAAAVKAAQPRVPLWAVMLATQFLDVIFVILYLAGGIESFQAVAPGTYGEALIDAQYTHSLLGALLLSALYGGFGAWRWGRTAGWVLGGVTFSHWLLDLLVHRADLPLLPGNAGGLPLLGLGLWQTPWLTAVVEGVLVVVGAVLYFRSVRERAEVTWRALVSGGAMALLLALGLVVDVLS</sequence>
<keyword evidence="3" id="KW-1185">Reference proteome</keyword>
<comment type="caution">
    <text evidence="2">The sequence shown here is derived from an EMBL/GenBank/DDBJ whole genome shotgun (WGS) entry which is preliminary data.</text>
</comment>
<keyword evidence="1" id="KW-0472">Membrane</keyword>
<feature type="transmembrane region" description="Helical" evidence="1">
    <location>
        <begin position="164"/>
        <end position="183"/>
    </location>
</feature>
<protein>
    <submittedName>
        <fullName evidence="2">Putative membrane protein</fullName>
    </submittedName>
</protein>
<keyword evidence="1" id="KW-0812">Transmembrane</keyword>
<evidence type="ECO:0000313" key="3">
    <source>
        <dbReference type="Proteomes" id="UP000579153"/>
    </source>
</evidence>
<feature type="transmembrane region" description="Helical" evidence="1">
    <location>
        <begin position="131"/>
        <end position="152"/>
    </location>
</feature>